<sequence length="123" mass="14099">MKDKKNGTENNFILRVYNVPPYFTVSKLQEVINENCAHVHINKIIPPSEWDDVVDTCWIILCKDRKTHSALLDLKDIWFKADKNDKCGVAISFVAGEKLDLTFIPSKADEQLLLNEHLNSTDI</sequence>
<dbReference type="AlphaFoldDB" id="A0A976QQH6"/>
<name>A0A976QQH6_THEOR</name>
<proteinExistence type="predicted"/>
<dbReference type="OrthoDB" id="364341at2759"/>
<accession>A0A976QQH6</accession>
<reference evidence="1" key="1">
    <citation type="submission" date="2022-07" db="EMBL/GenBank/DDBJ databases">
        <title>Evaluation of T. orientalis genome assembly methods using nanopore sequencing and analysis of variation between genomes.</title>
        <authorList>
            <person name="Yam J."/>
            <person name="Micallef M.L."/>
            <person name="Liu M."/>
            <person name="Djordjevic S.P."/>
            <person name="Bogema D.R."/>
            <person name="Jenkins C."/>
        </authorList>
    </citation>
    <scope>NUCLEOTIDE SEQUENCE</scope>
    <source>
        <strain evidence="1">Fish Creek</strain>
    </source>
</reference>
<evidence type="ECO:0008006" key="3">
    <source>
        <dbReference type="Google" id="ProtNLM"/>
    </source>
</evidence>
<dbReference type="Proteomes" id="UP000244803">
    <property type="component" value="Chromosome 3"/>
</dbReference>
<evidence type="ECO:0000313" key="2">
    <source>
        <dbReference type="Proteomes" id="UP000244803"/>
    </source>
</evidence>
<gene>
    <name evidence="1" type="ORF">MACJ_002334</name>
</gene>
<evidence type="ECO:0000313" key="1">
    <source>
        <dbReference type="EMBL" id="UKJ89088.1"/>
    </source>
</evidence>
<organism evidence="1 2">
    <name type="scientific">Theileria orientalis</name>
    <dbReference type="NCBI Taxonomy" id="68886"/>
    <lineage>
        <taxon>Eukaryota</taxon>
        <taxon>Sar</taxon>
        <taxon>Alveolata</taxon>
        <taxon>Apicomplexa</taxon>
        <taxon>Aconoidasida</taxon>
        <taxon>Piroplasmida</taxon>
        <taxon>Theileriidae</taxon>
        <taxon>Theileria</taxon>
    </lineage>
</organism>
<dbReference type="EMBL" id="CP056066">
    <property type="protein sequence ID" value="UKJ89088.1"/>
    <property type="molecule type" value="Genomic_DNA"/>
</dbReference>
<protein>
    <recommendedName>
        <fullName evidence="3">RRM domain-containing protein</fullName>
    </recommendedName>
</protein>